<feature type="non-terminal residue" evidence="1">
    <location>
        <position position="125"/>
    </location>
</feature>
<evidence type="ECO:0000313" key="1">
    <source>
        <dbReference type="EMBL" id="EKC71526.1"/>
    </source>
</evidence>
<gene>
    <name evidence="1" type="ORF">OBE_03354</name>
</gene>
<dbReference type="EMBL" id="AJWZ01002231">
    <property type="protein sequence ID" value="EKC71526.1"/>
    <property type="molecule type" value="Genomic_DNA"/>
</dbReference>
<comment type="caution">
    <text evidence="1">The sequence shown here is derived from an EMBL/GenBank/DDBJ whole genome shotgun (WGS) entry which is preliminary data.</text>
</comment>
<accession>K1UJ46</accession>
<protein>
    <submittedName>
        <fullName evidence="1">Uncharacterized protein</fullName>
    </submittedName>
</protein>
<proteinExistence type="predicted"/>
<reference evidence="1" key="1">
    <citation type="journal article" date="2013" name="Environ. Microbiol.">
        <title>Microbiota from the distal guts of lean and obese adolescents exhibit partial functional redundancy besides clear differences in community structure.</title>
        <authorList>
            <person name="Ferrer M."/>
            <person name="Ruiz A."/>
            <person name="Lanza F."/>
            <person name="Haange S.B."/>
            <person name="Oberbach A."/>
            <person name="Till H."/>
            <person name="Bargiela R."/>
            <person name="Campoy C."/>
            <person name="Segura M.T."/>
            <person name="Richter M."/>
            <person name="von Bergen M."/>
            <person name="Seifert J."/>
            <person name="Suarez A."/>
        </authorList>
    </citation>
    <scope>NUCLEOTIDE SEQUENCE</scope>
</reference>
<organism evidence="1">
    <name type="scientific">human gut metagenome</name>
    <dbReference type="NCBI Taxonomy" id="408170"/>
    <lineage>
        <taxon>unclassified sequences</taxon>
        <taxon>metagenomes</taxon>
        <taxon>organismal metagenomes</taxon>
    </lineage>
</organism>
<sequence length="125" mass="13947">MILFFFTACDPIFATFMNRKISAMRILRSSLIGILLAATACNQSTEPTPAPETGTIQVTIGTGPRIDIQTRTELTDGTDIKWESDDRLALWARNSDGSFAFEGAVFSLWRYGTTWEQAFFRGEVP</sequence>
<dbReference type="AlphaFoldDB" id="K1UJ46"/>
<name>K1UJ46_9ZZZZ</name>